<comment type="caution">
    <text evidence="2">The sequence shown here is derived from an EMBL/GenBank/DDBJ whole genome shotgun (WGS) entry which is preliminary data.</text>
</comment>
<dbReference type="Proteomes" id="UP000051307">
    <property type="component" value="Unassembled WGS sequence"/>
</dbReference>
<sequence>MKKWIAIIVASIAVIFVCFGVIFTRQQKQSVTPTKNRSGLRIQKQKTSNSKKGMRNTDNITAQFSNDEWILMGYMAYAHDNYVQSRHIKNTADLVNDVGEDLTNGDLKATKSGDTNYQLGNKFGSVNVVVEDSDVKVTGDGDFTTAKTELKNKFGAYASQIQKMTKAISSGSSNSSSSKQEANLSDQELAVAVFIDDYNSSSDIPQKISKIESTIKKQQAPDYVTSSGQDYLSGLYHGTHKGQAYYGIAGSFSTSAYTNYYINDTDRIGVQPGGANLGMDGPKKYKSKAEIIKKYSPYKNDVDQILQGLEYNKSQMKQISKKLNKQAEEEAKN</sequence>
<gene>
    <name evidence="2" type="ORF">FC59_GL000800</name>
</gene>
<organism evidence="2 3">
    <name type="scientific">Lactobacillus kitasatonis DSM 16761 = JCM 1039</name>
    <dbReference type="NCBI Taxonomy" id="1423767"/>
    <lineage>
        <taxon>Bacteria</taxon>
        <taxon>Bacillati</taxon>
        <taxon>Bacillota</taxon>
        <taxon>Bacilli</taxon>
        <taxon>Lactobacillales</taxon>
        <taxon>Lactobacillaceae</taxon>
        <taxon>Lactobacillus</taxon>
    </lineage>
</organism>
<name>A0A0R1VWI8_9LACO</name>
<dbReference type="PATRIC" id="fig|1423767.3.peg.829"/>
<dbReference type="eggNOG" id="ENOG5032FIV">
    <property type="taxonomic scope" value="Bacteria"/>
</dbReference>
<accession>A0A0R1VWI8</accession>
<protein>
    <submittedName>
        <fullName evidence="2">Uncharacterized protein</fullName>
    </submittedName>
</protein>
<evidence type="ECO:0000256" key="1">
    <source>
        <dbReference type="SAM" id="MobiDB-lite"/>
    </source>
</evidence>
<dbReference type="EMBL" id="AZFU01000001">
    <property type="protein sequence ID" value="KRM07369.1"/>
    <property type="molecule type" value="Genomic_DNA"/>
</dbReference>
<evidence type="ECO:0000313" key="3">
    <source>
        <dbReference type="Proteomes" id="UP000051307"/>
    </source>
</evidence>
<feature type="region of interest" description="Disordered" evidence="1">
    <location>
        <begin position="33"/>
        <end position="57"/>
    </location>
</feature>
<evidence type="ECO:0000313" key="2">
    <source>
        <dbReference type="EMBL" id="KRM07369.1"/>
    </source>
</evidence>
<dbReference type="AlphaFoldDB" id="A0A0R1VWI8"/>
<reference evidence="2 3" key="1">
    <citation type="journal article" date="2015" name="Genome Announc.">
        <title>Expanding the biotechnology potential of lactobacilli through comparative genomics of 213 strains and associated genera.</title>
        <authorList>
            <person name="Sun Z."/>
            <person name="Harris H.M."/>
            <person name="McCann A."/>
            <person name="Guo C."/>
            <person name="Argimon S."/>
            <person name="Zhang W."/>
            <person name="Yang X."/>
            <person name="Jeffery I.B."/>
            <person name="Cooney J.C."/>
            <person name="Kagawa T.F."/>
            <person name="Liu W."/>
            <person name="Song Y."/>
            <person name="Salvetti E."/>
            <person name="Wrobel A."/>
            <person name="Rasinkangas P."/>
            <person name="Parkhill J."/>
            <person name="Rea M.C."/>
            <person name="O'Sullivan O."/>
            <person name="Ritari J."/>
            <person name="Douillard F.P."/>
            <person name="Paul Ross R."/>
            <person name="Yang R."/>
            <person name="Briner A.E."/>
            <person name="Felis G.E."/>
            <person name="de Vos W.M."/>
            <person name="Barrangou R."/>
            <person name="Klaenhammer T.R."/>
            <person name="Caufield P.W."/>
            <person name="Cui Y."/>
            <person name="Zhang H."/>
            <person name="O'Toole P.W."/>
        </authorList>
    </citation>
    <scope>NUCLEOTIDE SEQUENCE [LARGE SCALE GENOMIC DNA]</scope>
    <source>
        <strain evidence="2 3">DSM 16761</strain>
    </source>
</reference>
<proteinExistence type="predicted"/>
<dbReference type="RefSeq" id="WP_025014146.1">
    <property type="nucleotide sequence ID" value="NZ_AZFU01000001.1"/>
</dbReference>
<feature type="compositionally biased region" description="Polar residues" evidence="1">
    <location>
        <begin position="45"/>
        <end position="57"/>
    </location>
</feature>